<dbReference type="PROSITE" id="PS51462">
    <property type="entry name" value="NUDIX"/>
    <property type="match status" value="1"/>
</dbReference>
<dbReference type="PRINTS" id="PR00502">
    <property type="entry name" value="NUDIXFAMILY"/>
</dbReference>
<dbReference type="InterPro" id="IPR020084">
    <property type="entry name" value="NUDIX_hydrolase_CS"/>
</dbReference>
<dbReference type="Pfam" id="PF00293">
    <property type="entry name" value="NUDIX"/>
    <property type="match status" value="1"/>
</dbReference>
<dbReference type="GO" id="GO:0019693">
    <property type="term" value="P:ribose phosphate metabolic process"/>
    <property type="evidence" value="ECO:0007669"/>
    <property type="project" value="TreeGrafter"/>
</dbReference>
<gene>
    <name evidence="4" type="ORF">METZ01_LOCUS113507</name>
</gene>
<dbReference type="PANTHER" id="PTHR11839:SF18">
    <property type="entry name" value="NUDIX HYDROLASE DOMAIN-CONTAINING PROTEIN"/>
    <property type="match status" value="1"/>
</dbReference>
<dbReference type="PROSITE" id="PS00893">
    <property type="entry name" value="NUDIX_BOX"/>
    <property type="match status" value="1"/>
</dbReference>
<protein>
    <recommendedName>
        <fullName evidence="3">Nudix hydrolase domain-containing protein</fullName>
    </recommendedName>
</protein>
<dbReference type="InterPro" id="IPR015797">
    <property type="entry name" value="NUDIX_hydrolase-like_dom_sf"/>
</dbReference>
<evidence type="ECO:0000259" key="3">
    <source>
        <dbReference type="PROSITE" id="PS51462"/>
    </source>
</evidence>
<evidence type="ECO:0000256" key="2">
    <source>
        <dbReference type="ARBA" id="ARBA00022801"/>
    </source>
</evidence>
<dbReference type="GO" id="GO:0006753">
    <property type="term" value="P:nucleoside phosphate metabolic process"/>
    <property type="evidence" value="ECO:0007669"/>
    <property type="project" value="TreeGrafter"/>
</dbReference>
<feature type="domain" description="Nudix hydrolase" evidence="3">
    <location>
        <begin position="38"/>
        <end position="166"/>
    </location>
</feature>
<name>A0A381X8U2_9ZZZZ</name>
<dbReference type="AlphaFoldDB" id="A0A381X8U2"/>
<dbReference type="CDD" id="cd03424">
    <property type="entry name" value="NUDIX_ADPRase_Nudt5_UGPPase_Nudt14"/>
    <property type="match status" value="1"/>
</dbReference>
<dbReference type="EMBL" id="UINC01014168">
    <property type="protein sequence ID" value="SVA60653.1"/>
    <property type="molecule type" value="Genomic_DNA"/>
</dbReference>
<comment type="cofactor">
    <cofactor evidence="1">
        <name>Mg(2+)</name>
        <dbReference type="ChEBI" id="CHEBI:18420"/>
    </cofactor>
</comment>
<proteinExistence type="predicted"/>
<dbReference type="GO" id="GO:0016462">
    <property type="term" value="F:pyrophosphatase activity"/>
    <property type="evidence" value="ECO:0007669"/>
    <property type="project" value="UniProtKB-ARBA"/>
</dbReference>
<dbReference type="PANTHER" id="PTHR11839">
    <property type="entry name" value="UDP/ADP-SUGAR PYROPHOSPHATASE"/>
    <property type="match status" value="1"/>
</dbReference>
<dbReference type="InterPro" id="IPR000086">
    <property type="entry name" value="NUDIX_hydrolase_dom"/>
</dbReference>
<evidence type="ECO:0000313" key="4">
    <source>
        <dbReference type="EMBL" id="SVA60653.1"/>
    </source>
</evidence>
<keyword evidence="2" id="KW-0378">Hydrolase</keyword>
<dbReference type="Gene3D" id="3.90.79.10">
    <property type="entry name" value="Nucleoside Triphosphate Pyrophosphohydrolase"/>
    <property type="match status" value="1"/>
</dbReference>
<dbReference type="InterPro" id="IPR020476">
    <property type="entry name" value="Nudix_hydrolase"/>
</dbReference>
<dbReference type="SUPFAM" id="SSF55811">
    <property type="entry name" value="Nudix"/>
    <property type="match status" value="1"/>
</dbReference>
<evidence type="ECO:0000256" key="1">
    <source>
        <dbReference type="ARBA" id="ARBA00001946"/>
    </source>
</evidence>
<feature type="non-terminal residue" evidence="4">
    <location>
        <position position="1"/>
    </location>
</feature>
<organism evidence="4">
    <name type="scientific">marine metagenome</name>
    <dbReference type="NCBI Taxonomy" id="408172"/>
    <lineage>
        <taxon>unclassified sequences</taxon>
        <taxon>metagenomes</taxon>
        <taxon>ecological metagenomes</taxon>
    </lineage>
</organism>
<accession>A0A381X8U2</accession>
<sequence length="188" mass="20969">VAAGKRPESGSVAYSTAWFDLISKQIVDEKEPYYSLRMLDYVSVVALTAQHEVVLVRQYRPAVEVHTLELPAGHVENGETPEEAARRELTEETGFSSSSKFEFLGTLFSDTGRNENRMRCFLADNILPPSVDWIPEEGLDVVLVSVDDLHSMILSGEFSHALNVAALMMAVLRRRQCLPFLLSPPESD</sequence>
<reference evidence="4" key="1">
    <citation type="submission" date="2018-05" db="EMBL/GenBank/DDBJ databases">
        <authorList>
            <person name="Lanie J.A."/>
            <person name="Ng W.-L."/>
            <person name="Kazmierczak K.M."/>
            <person name="Andrzejewski T.M."/>
            <person name="Davidsen T.M."/>
            <person name="Wayne K.J."/>
            <person name="Tettelin H."/>
            <person name="Glass J.I."/>
            <person name="Rusch D."/>
            <person name="Podicherti R."/>
            <person name="Tsui H.-C.T."/>
            <person name="Winkler M.E."/>
        </authorList>
    </citation>
    <scope>NUCLEOTIDE SEQUENCE</scope>
</reference>